<protein>
    <recommendedName>
        <fullName evidence="4">ECF transporter S component</fullName>
    </recommendedName>
</protein>
<feature type="transmembrane region" description="Helical" evidence="1">
    <location>
        <begin position="151"/>
        <end position="174"/>
    </location>
</feature>
<comment type="caution">
    <text evidence="2">The sequence shown here is derived from an EMBL/GenBank/DDBJ whole genome shotgun (WGS) entry which is preliminary data.</text>
</comment>
<sequence length="206" mass="21900">MQRPFAGFTTRSLLACVVLGAFTAAFVHLSRVFGVLLWSTAPWLGAPAPFIPWFLTIILAGILIPRFGSALITSLIGAVVGIGSMAFVAGIVAEIVFTVARAQQRRRGTESAPAGDRRWLVWSIVAGIAIGLVSYGMMFTVAEFRLLSSDLMLLALGIRLVAGAAWGVIAYLLAKALLRAGLNLEGTRRRRPATASSTSDFPGEPI</sequence>
<reference evidence="3" key="1">
    <citation type="journal article" date="2019" name="Int. J. Syst. Evol. Microbiol.">
        <title>The Global Catalogue of Microorganisms (GCM) 10K type strain sequencing project: providing services to taxonomists for standard genome sequencing and annotation.</title>
        <authorList>
            <consortium name="The Broad Institute Genomics Platform"/>
            <consortium name="The Broad Institute Genome Sequencing Center for Infectious Disease"/>
            <person name="Wu L."/>
            <person name="Ma J."/>
        </authorList>
    </citation>
    <scope>NUCLEOTIDE SEQUENCE [LARGE SCALE GENOMIC DNA]</scope>
    <source>
        <strain evidence="3">TISTR 1514</strain>
    </source>
</reference>
<feature type="transmembrane region" description="Helical" evidence="1">
    <location>
        <begin position="75"/>
        <end position="99"/>
    </location>
</feature>
<organism evidence="2 3">
    <name type="scientific">Gulosibacter faecalis</name>
    <dbReference type="NCBI Taxonomy" id="272240"/>
    <lineage>
        <taxon>Bacteria</taxon>
        <taxon>Bacillati</taxon>
        <taxon>Actinomycetota</taxon>
        <taxon>Actinomycetes</taxon>
        <taxon>Micrococcales</taxon>
        <taxon>Microbacteriaceae</taxon>
        <taxon>Gulosibacter</taxon>
    </lineage>
</organism>
<dbReference type="EMBL" id="JBHUNE010000007">
    <property type="protein sequence ID" value="MFD2758780.1"/>
    <property type="molecule type" value="Genomic_DNA"/>
</dbReference>
<feature type="transmembrane region" description="Helical" evidence="1">
    <location>
        <begin position="50"/>
        <end position="68"/>
    </location>
</feature>
<dbReference type="Proteomes" id="UP001597492">
    <property type="component" value="Unassembled WGS sequence"/>
</dbReference>
<name>A0ABW5UZY1_9MICO</name>
<feature type="transmembrane region" description="Helical" evidence="1">
    <location>
        <begin position="119"/>
        <end position="139"/>
    </location>
</feature>
<evidence type="ECO:0000313" key="3">
    <source>
        <dbReference type="Proteomes" id="UP001597492"/>
    </source>
</evidence>
<accession>A0ABW5UZY1</accession>
<dbReference type="RefSeq" id="WP_019619089.1">
    <property type="nucleotide sequence ID" value="NZ_JBHUNE010000007.1"/>
</dbReference>
<evidence type="ECO:0000256" key="1">
    <source>
        <dbReference type="SAM" id="Phobius"/>
    </source>
</evidence>
<keyword evidence="1" id="KW-0472">Membrane</keyword>
<feature type="transmembrane region" description="Helical" evidence="1">
    <location>
        <begin position="12"/>
        <end position="38"/>
    </location>
</feature>
<evidence type="ECO:0000313" key="2">
    <source>
        <dbReference type="EMBL" id="MFD2758780.1"/>
    </source>
</evidence>
<keyword evidence="3" id="KW-1185">Reference proteome</keyword>
<keyword evidence="1" id="KW-1133">Transmembrane helix</keyword>
<proteinExistence type="predicted"/>
<gene>
    <name evidence="2" type="ORF">ACFSW7_10375</name>
</gene>
<evidence type="ECO:0008006" key="4">
    <source>
        <dbReference type="Google" id="ProtNLM"/>
    </source>
</evidence>
<keyword evidence="1" id="KW-0812">Transmembrane</keyword>